<evidence type="ECO:0000313" key="1">
    <source>
        <dbReference type="EMBL" id="MBU9735175.1"/>
    </source>
</evidence>
<evidence type="ECO:0000313" key="2">
    <source>
        <dbReference type="Proteomes" id="UP000712157"/>
    </source>
</evidence>
<accession>A0A949JXT1</accession>
<sequence length="100" mass="11220">MYPHDFDCGLRIGYVHASASIFLYLPGHRENVSGSYGYLFPDDLFDERGTCAAGHKLIANGAASPFVLAAAAVKRGAVYGDRLFMDFYFIFFRILWILPF</sequence>
<protein>
    <submittedName>
        <fullName evidence="1">Uncharacterized protein</fullName>
    </submittedName>
</protein>
<dbReference type="EMBL" id="JAHQCW010000001">
    <property type="protein sequence ID" value="MBU9735175.1"/>
    <property type="molecule type" value="Genomic_DNA"/>
</dbReference>
<name>A0A949JXT1_9FIRM</name>
<reference evidence="1" key="1">
    <citation type="submission" date="2021-06" db="EMBL/GenBank/DDBJ databases">
        <title>Description of novel taxa of the family Lachnospiraceae.</title>
        <authorList>
            <person name="Chaplin A.V."/>
            <person name="Sokolova S.R."/>
            <person name="Pikina A.P."/>
            <person name="Korzhanova M."/>
            <person name="Belova V."/>
            <person name="Korostin D."/>
            <person name="Efimov B.A."/>
        </authorList>
    </citation>
    <scope>NUCLEOTIDE SEQUENCE</scope>
    <source>
        <strain evidence="1">ASD5720</strain>
    </source>
</reference>
<dbReference type="Proteomes" id="UP000712157">
    <property type="component" value="Unassembled WGS sequence"/>
</dbReference>
<organism evidence="1 2">
    <name type="scientific">Diplocloster agilis</name>
    <dbReference type="NCBI Taxonomy" id="2850323"/>
    <lineage>
        <taxon>Bacteria</taxon>
        <taxon>Bacillati</taxon>
        <taxon>Bacillota</taxon>
        <taxon>Clostridia</taxon>
        <taxon>Lachnospirales</taxon>
        <taxon>Lachnospiraceae</taxon>
        <taxon>Diplocloster</taxon>
    </lineage>
</organism>
<comment type="caution">
    <text evidence="1">The sequence shown here is derived from an EMBL/GenBank/DDBJ whole genome shotgun (WGS) entry which is preliminary data.</text>
</comment>
<gene>
    <name evidence="1" type="ORF">KTH89_01420</name>
</gene>
<proteinExistence type="predicted"/>
<dbReference type="AlphaFoldDB" id="A0A949JXT1"/>
<keyword evidence="2" id="KW-1185">Reference proteome</keyword>